<dbReference type="GO" id="GO:1902975">
    <property type="term" value="P:mitotic DNA replication initiation"/>
    <property type="evidence" value="ECO:0007669"/>
    <property type="project" value="TreeGrafter"/>
</dbReference>
<dbReference type="OrthoDB" id="10251744at2759"/>
<evidence type="ECO:0000313" key="2">
    <source>
        <dbReference type="Proteomes" id="UP000541444"/>
    </source>
</evidence>
<gene>
    <name evidence="1" type="ORF">GIB67_006168</name>
</gene>
<name>A0A7J7LPS8_9MAGN</name>
<reference evidence="1 2" key="1">
    <citation type="journal article" date="2020" name="IScience">
        <title>Genome Sequencing of the Endangered Kingdonia uniflora (Circaeasteraceae, Ranunculales) Reveals Potential Mechanisms of Evolutionary Specialization.</title>
        <authorList>
            <person name="Sun Y."/>
            <person name="Deng T."/>
            <person name="Zhang A."/>
            <person name="Moore M.J."/>
            <person name="Landis J.B."/>
            <person name="Lin N."/>
            <person name="Zhang H."/>
            <person name="Zhang X."/>
            <person name="Huang J."/>
            <person name="Zhang X."/>
            <person name="Sun H."/>
            <person name="Wang H."/>
        </authorList>
    </citation>
    <scope>NUCLEOTIDE SEQUENCE [LARGE SCALE GENOMIC DNA]</scope>
    <source>
        <strain evidence="1">TB1705</strain>
        <tissue evidence="1">Leaf</tissue>
    </source>
</reference>
<protein>
    <recommendedName>
        <fullName evidence="3">GINS subunit domain-containing protein</fullName>
    </recommendedName>
</protein>
<comment type="caution">
    <text evidence="1">The sequence shown here is derived from an EMBL/GenBank/DDBJ whole genome shotgun (WGS) entry which is preliminary data.</text>
</comment>
<dbReference type="Proteomes" id="UP000541444">
    <property type="component" value="Unassembled WGS sequence"/>
</dbReference>
<sequence>MEEENITSTFKVRASKGAVLDPCAETNTVEQGAKVKLPFWLAQYLRSKEVVTIDVPPCFDKKFYECNVFHHLEKPQKRLGTFSILQLTLHV</sequence>
<evidence type="ECO:0008006" key="3">
    <source>
        <dbReference type="Google" id="ProtNLM"/>
    </source>
</evidence>
<proteinExistence type="predicted"/>
<organism evidence="1 2">
    <name type="scientific">Kingdonia uniflora</name>
    <dbReference type="NCBI Taxonomy" id="39325"/>
    <lineage>
        <taxon>Eukaryota</taxon>
        <taxon>Viridiplantae</taxon>
        <taxon>Streptophyta</taxon>
        <taxon>Embryophyta</taxon>
        <taxon>Tracheophyta</taxon>
        <taxon>Spermatophyta</taxon>
        <taxon>Magnoliopsida</taxon>
        <taxon>Ranunculales</taxon>
        <taxon>Circaeasteraceae</taxon>
        <taxon>Kingdonia</taxon>
    </lineage>
</organism>
<dbReference type="EMBL" id="JACGCM010002114">
    <property type="protein sequence ID" value="KAF6144676.1"/>
    <property type="molecule type" value="Genomic_DNA"/>
</dbReference>
<dbReference type="PANTHER" id="PTHR22768">
    <property type="entry name" value="DNA REPLICATION COMPLEX GINS PROTEIN PSF3"/>
    <property type="match status" value="1"/>
</dbReference>
<evidence type="ECO:0000313" key="1">
    <source>
        <dbReference type="EMBL" id="KAF6144676.1"/>
    </source>
</evidence>
<accession>A0A7J7LPS8</accession>
<dbReference type="InterPro" id="IPR010492">
    <property type="entry name" value="GINS_Psf3"/>
</dbReference>
<dbReference type="PANTHER" id="PTHR22768:SF0">
    <property type="entry name" value="DNA REPLICATION COMPLEX GINS PROTEIN PSF3"/>
    <property type="match status" value="1"/>
</dbReference>
<dbReference type="Gene3D" id="1.20.58.2050">
    <property type="match status" value="1"/>
</dbReference>
<dbReference type="CDD" id="cd21693">
    <property type="entry name" value="GINS_B_Psf3"/>
    <property type="match status" value="1"/>
</dbReference>
<dbReference type="GO" id="GO:0000811">
    <property type="term" value="C:GINS complex"/>
    <property type="evidence" value="ECO:0007669"/>
    <property type="project" value="TreeGrafter"/>
</dbReference>
<dbReference type="AlphaFoldDB" id="A0A7J7LPS8"/>
<dbReference type="SUPFAM" id="SSF160059">
    <property type="entry name" value="PriA/YqbF domain"/>
    <property type="match status" value="1"/>
</dbReference>
<keyword evidence="2" id="KW-1185">Reference proteome</keyword>
<dbReference type="InterPro" id="IPR038437">
    <property type="entry name" value="GINS_Psf3_sf"/>
</dbReference>